<dbReference type="PANTHER" id="PTHR42695">
    <property type="entry name" value="GLUTAMINE AMIDOTRANSFERASE YLR126C-RELATED"/>
    <property type="match status" value="1"/>
</dbReference>
<dbReference type="SUPFAM" id="SSF52317">
    <property type="entry name" value="Class I glutamine amidotransferase-like"/>
    <property type="match status" value="1"/>
</dbReference>
<dbReference type="EMBL" id="PVWK01000009">
    <property type="protein sequence ID" value="PSB35219.1"/>
    <property type="molecule type" value="Genomic_DNA"/>
</dbReference>
<reference evidence="3" key="1">
    <citation type="submission" date="2018-02" db="EMBL/GenBank/DDBJ databases">
        <authorList>
            <person name="Moore K."/>
            <person name="Momper L."/>
        </authorList>
    </citation>
    <scope>NUCLEOTIDE SEQUENCE [LARGE SCALE GENOMIC DNA]</scope>
    <source>
        <strain evidence="3">ULC18</strain>
    </source>
</reference>
<feature type="domain" description="Glutamine amidotransferase" evidence="1">
    <location>
        <begin position="67"/>
        <end position="230"/>
    </location>
</feature>
<evidence type="ECO:0000313" key="2">
    <source>
        <dbReference type="EMBL" id="PSB35219.1"/>
    </source>
</evidence>
<evidence type="ECO:0000259" key="1">
    <source>
        <dbReference type="Pfam" id="PF00117"/>
    </source>
</evidence>
<dbReference type="GO" id="GO:0005829">
    <property type="term" value="C:cytosol"/>
    <property type="evidence" value="ECO:0007669"/>
    <property type="project" value="TreeGrafter"/>
</dbReference>
<keyword evidence="3" id="KW-1185">Reference proteome</keyword>
<dbReference type="OrthoDB" id="9813383at2"/>
<dbReference type="InterPro" id="IPR017926">
    <property type="entry name" value="GATASE"/>
</dbReference>
<dbReference type="CDD" id="cd01741">
    <property type="entry name" value="GATase1_1"/>
    <property type="match status" value="1"/>
</dbReference>
<dbReference type="InterPro" id="IPR029062">
    <property type="entry name" value="Class_I_gatase-like"/>
</dbReference>
<dbReference type="PROSITE" id="PS51273">
    <property type="entry name" value="GATASE_TYPE_1"/>
    <property type="match status" value="1"/>
</dbReference>
<dbReference type="PANTHER" id="PTHR42695:SF5">
    <property type="entry name" value="GLUTAMINE AMIDOTRANSFERASE YLR126C-RELATED"/>
    <property type="match status" value="1"/>
</dbReference>
<dbReference type="Gene3D" id="3.40.50.880">
    <property type="match status" value="1"/>
</dbReference>
<reference evidence="2 3" key="2">
    <citation type="submission" date="2018-03" db="EMBL/GenBank/DDBJ databases">
        <title>The ancient ancestry and fast evolution of plastids.</title>
        <authorList>
            <person name="Moore K.R."/>
            <person name="Magnabosco C."/>
            <person name="Momper L."/>
            <person name="Gold D.A."/>
            <person name="Bosak T."/>
            <person name="Fournier G.P."/>
        </authorList>
    </citation>
    <scope>NUCLEOTIDE SEQUENCE [LARGE SCALE GENOMIC DNA]</scope>
    <source>
        <strain evidence="2 3">ULC18</strain>
    </source>
</reference>
<evidence type="ECO:0000313" key="3">
    <source>
        <dbReference type="Proteomes" id="UP000239576"/>
    </source>
</evidence>
<dbReference type="AlphaFoldDB" id="A0A2T1ER53"/>
<comment type="caution">
    <text evidence="2">The sequence shown here is derived from an EMBL/GenBank/DDBJ whole genome shotgun (WGS) entry which is preliminary data.</text>
</comment>
<sequence>MVAGHGLTFRYRWQLALRLETIAQPDQCESNAAIKEVSTMKFLVIKHAIVEGLGIFEQFCQKAGIAVDYVELEKGDRFPSLEGYAALCVMGGPMNVGEEADYPWLVEEKALIRQAVQELQLPYLGVCLGAQLLADALGGEVSAMSAPEVGLLPITLTDAGQQHPLTAGLPDTLKVLQWHGQAVQKLPPGATVLASSAHCPVQAYAVSVGGESPQESRVFGLQFHSEVSAATIKEWVEIPAYRADLDVTLGPTGCEALTQAVRERLPIMNHEANVIFDNFLKIVKG</sequence>
<dbReference type="InterPro" id="IPR044992">
    <property type="entry name" value="ChyE-like"/>
</dbReference>
<name>A0A2T1ER53_9CYAN</name>
<dbReference type="Proteomes" id="UP000239576">
    <property type="component" value="Unassembled WGS sequence"/>
</dbReference>
<proteinExistence type="predicted"/>
<dbReference type="Pfam" id="PF00117">
    <property type="entry name" value="GATase"/>
    <property type="match status" value="1"/>
</dbReference>
<accession>A0A2T1ER53</accession>
<protein>
    <submittedName>
        <fullName evidence="2">GMP synthase</fullName>
    </submittedName>
</protein>
<organism evidence="2 3">
    <name type="scientific">Stenomitos frigidus ULC18</name>
    <dbReference type="NCBI Taxonomy" id="2107698"/>
    <lineage>
        <taxon>Bacteria</taxon>
        <taxon>Bacillati</taxon>
        <taxon>Cyanobacteriota</taxon>
        <taxon>Cyanophyceae</taxon>
        <taxon>Leptolyngbyales</taxon>
        <taxon>Leptolyngbyaceae</taxon>
        <taxon>Stenomitos</taxon>
    </lineage>
</organism>
<gene>
    <name evidence="2" type="ORF">C7B82_01025</name>
</gene>